<evidence type="ECO:0000256" key="1">
    <source>
        <dbReference type="SAM" id="MobiDB-lite"/>
    </source>
</evidence>
<evidence type="ECO:0000313" key="2">
    <source>
        <dbReference type="EMBL" id="KAF0897157.1"/>
    </source>
</evidence>
<feature type="region of interest" description="Disordered" evidence="1">
    <location>
        <begin position="55"/>
        <end position="82"/>
    </location>
</feature>
<protein>
    <submittedName>
        <fullName evidence="2">Uncharacterized protein</fullName>
    </submittedName>
</protein>
<dbReference type="EMBL" id="SPHZ02000010">
    <property type="protein sequence ID" value="KAF0897157.1"/>
    <property type="molecule type" value="Genomic_DNA"/>
</dbReference>
<accession>A0A6G1CAY8</accession>
<comment type="caution">
    <text evidence="2">The sequence shown here is derived from an EMBL/GenBank/DDBJ whole genome shotgun (WGS) entry which is preliminary data.</text>
</comment>
<proteinExistence type="predicted"/>
<name>A0A6G1CAY8_9ORYZ</name>
<feature type="region of interest" description="Disordered" evidence="1">
    <location>
        <begin position="1"/>
        <end position="39"/>
    </location>
</feature>
<gene>
    <name evidence="2" type="ORF">E2562_034054</name>
</gene>
<evidence type="ECO:0000313" key="3">
    <source>
        <dbReference type="Proteomes" id="UP000479710"/>
    </source>
</evidence>
<dbReference type="AlphaFoldDB" id="A0A6G1CAY8"/>
<reference evidence="2 3" key="1">
    <citation type="submission" date="2019-11" db="EMBL/GenBank/DDBJ databases">
        <title>Whole genome sequence of Oryza granulata.</title>
        <authorList>
            <person name="Li W."/>
        </authorList>
    </citation>
    <scope>NUCLEOTIDE SEQUENCE [LARGE SCALE GENOMIC DNA]</scope>
    <source>
        <strain evidence="3">cv. Menghai</strain>
        <tissue evidence="2">Leaf</tissue>
    </source>
</reference>
<feature type="compositionally biased region" description="Low complexity" evidence="1">
    <location>
        <begin position="1"/>
        <end position="16"/>
    </location>
</feature>
<keyword evidence="3" id="KW-1185">Reference proteome</keyword>
<dbReference type="Proteomes" id="UP000479710">
    <property type="component" value="Unassembled WGS sequence"/>
</dbReference>
<sequence length="82" mass="8104">MATASAGEEAGASGLGDPSLPAGRSGWPEGAQKPPPTLSLSCVFAASPITLFVARSGSGQQDPATPAPPPANLAPGGYRRQF</sequence>
<organism evidence="2 3">
    <name type="scientific">Oryza meyeriana var. granulata</name>
    <dbReference type="NCBI Taxonomy" id="110450"/>
    <lineage>
        <taxon>Eukaryota</taxon>
        <taxon>Viridiplantae</taxon>
        <taxon>Streptophyta</taxon>
        <taxon>Embryophyta</taxon>
        <taxon>Tracheophyta</taxon>
        <taxon>Spermatophyta</taxon>
        <taxon>Magnoliopsida</taxon>
        <taxon>Liliopsida</taxon>
        <taxon>Poales</taxon>
        <taxon>Poaceae</taxon>
        <taxon>BOP clade</taxon>
        <taxon>Oryzoideae</taxon>
        <taxon>Oryzeae</taxon>
        <taxon>Oryzinae</taxon>
        <taxon>Oryza</taxon>
        <taxon>Oryza meyeriana</taxon>
    </lineage>
</organism>